<evidence type="ECO:0000313" key="4">
    <source>
        <dbReference type="Proteomes" id="UP000054007"/>
    </source>
</evidence>
<feature type="domain" description="DUF6699" evidence="2">
    <location>
        <begin position="231"/>
        <end position="318"/>
    </location>
</feature>
<dbReference type="Proteomes" id="UP000054007">
    <property type="component" value="Unassembled WGS sequence"/>
</dbReference>
<dbReference type="AlphaFoldDB" id="A0A0D7B6G0"/>
<evidence type="ECO:0000256" key="1">
    <source>
        <dbReference type="SAM" id="MobiDB-lite"/>
    </source>
</evidence>
<sequence length="328" mass="37722">MTRLQQRIPKDWAKSIPFIPFGNAPSARGSPLRGMPFPLPARVHPEPIRVLPAPHTSHSQENLRHRHEQDRNYQRQRRETLQPSVHQDTHHRHPDARHRHRDTHGHRETPVIPQRQNHSRSNTPAPPLRGILKNKQSVGALSTVSRKSHHHHVNTHEQELPQIAWNFHPYLDGRKPSRRFWLDVSLPRFQPLRLNSKNHWVLLTSRELFVNAVEPGGMLSLSLYIGGETRLKIAVVCDTNPVLTLGNVFHGIYTKLHRRASSSDFEALSANGKERVQQAFRKRCRALGEQQERAELRDGLKRVDLLAGKTHFRGLAPDSAGRLWGIFD</sequence>
<evidence type="ECO:0000259" key="2">
    <source>
        <dbReference type="Pfam" id="PF20415"/>
    </source>
</evidence>
<feature type="compositionally biased region" description="Polar residues" evidence="1">
    <location>
        <begin position="114"/>
        <end position="123"/>
    </location>
</feature>
<dbReference type="Pfam" id="PF20415">
    <property type="entry name" value="DUF6699"/>
    <property type="match status" value="1"/>
</dbReference>
<keyword evidence="4" id="KW-1185">Reference proteome</keyword>
<feature type="compositionally biased region" description="Basic and acidic residues" evidence="1">
    <location>
        <begin position="61"/>
        <end position="80"/>
    </location>
</feature>
<organism evidence="3 4">
    <name type="scientific">Cylindrobasidium torrendii FP15055 ss-10</name>
    <dbReference type="NCBI Taxonomy" id="1314674"/>
    <lineage>
        <taxon>Eukaryota</taxon>
        <taxon>Fungi</taxon>
        <taxon>Dikarya</taxon>
        <taxon>Basidiomycota</taxon>
        <taxon>Agaricomycotina</taxon>
        <taxon>Agaricomycetes</taxon>
        <taxon>Agaricomycetidae</taxon>
        <taxon>Agaricales</taxon>
        <taxon>Marasmiineae</taxon>
        <taxon>Physalacriaceae</taxon>
        <taxon>Cylindrobasidium</taxon>
    </lineage>
</organism>
<dbReference type="InterPro" id="IPR046522">
    <property type="entry name" value="DUF6699"/>
</dbReference>
<dbReference type="STRING" id="1314674.A0A0D7B6G0"/>
<dbReference type="OrthoDB" id="3224413at2759"/>
<evidence type="ECO:0000313" key="3">
    <source>
        <dbReference type="EMBL" id="KIY66158.1"/>
    </source>
</evidence>
<reference evidence="3 4" key="1">
    <citation type="journal article" date="2015" name="Fungal Genet. Biol.">
        <title>Evolution of novel wood decay mechanisms in Agaricales revealed by the genome sequences of Fistulina hepatica and Cylindrobasidium torrendii.</title>
        <authorList>
            <person name="Floudas D."/>
            <person name="Held B.W."/>
            <person name="Riley R."/>
            <person name="Nagy L.G."/>
            <person name="Koehler G."/>
            <person name="Ransdell A.S."/>
            <person name="Younus H."/>
            <person name="Chow J."/>
            <person name="Chiniquy J."/>
            <person name="Lipzen A."/>
            <person name="Tritt A."/>
            <person name="Sun H."/>
            <person name="Haridas S."/>
            <person name="LaButti K."/>
            <person name="Ohm R.A."/>
            <person name="Kues U."/>
            <person name="Blanchette R.A."/>
            <person name="Grigoriev I.V."/>
            <person name="Minto R.E."/>
            <person name="Hibbett D.S."/>
        </authorList>
    </citation>
    <scope>NUCLEOTIDE SEQUENCE [LARGE SCALE GENOMIC DNA]</scope>
    <source>
        <strain evidence="3 4">FP15055 ss-10</strain>
    </source>
</reference>
<name>A0A0D7B6G0_9AGAR</name>
<protein>
    <recommendedName>
        <fullName evidence="2">DUF6699 domain-containing protein</fullName>
    </recommendedName>
</protein>
<dbReference type="EMBL" id="KN880564">
    <property type="protein sequence ID" value="KIY66158.1"/>
    <property type="molecule type" value="Genomic_DNA"/>
</dbReference>
<gene>
    <name evidence="3" type="ORF">CYLTODRAFT_423710</name>
</gene>
<feature type="compositionally biased region" description="Basic residues" evidence="1">
    <location>
        <begin position="89"/>
        <end position="104"/>
    </location>
</feature>
<feature type="region of interest" description="Disordered" evidence="1">
    <location>
        <begin position="49"/>
        <end position="133"/>
    </location>
</feature>
<accession>A0A0D7B6G0</accession>
<proteinExistence type="predicted"/>